<proteinExistence type="predicted"/>
<keyword evidence="2" id="KW-1185">Reference proteome</keyword>
<sequence length="130" mass="13857">MATIETYATVVTKSAGNGMHYAAYQLSRAAGRDARTVSDVLADADNDGHFRVYLGPELQSQFSRLADLTGEVGYAEIARQQFMLADVSGLRSAPSSAPAAVGLHVKWTAEESRVLGLRDVAGDSSPRIDL</sequence>
<dbReference type="Proteomes" id="UP000676967">
    <property type="component" value="Chromosome"/>
</dbReference>
<dbReference type="RefSeq" id="WP_189330126.1">
    <property type="nucleotide sequence ID" value="NZ_AP023356.1"/>
</dbReference>
<evidence type="ECO:0000313" key="1">
    <source>
        <dbReference type="EMBL" id="BCJ47758.1"/>
    </source>
</evidence>
<accession>A0ABN6CR97</accession>
<dbReference type="EMBL" id="AP023356">
    <property type="protein sequence ID" value="BCJ47758.1"/>
    <property type="molecule type" value="Genomic_DNA"/>
</dbReference>
<evidence type="ECO:0000313" key="2">
    <source>
        <dbReference type="Proteomes" id="UP000676967"/>
    </source>
</evidence>
<name>A0ABN6CR97_9ACTN</name>
<organism evidence="1 2">
    <name type="scientific">Actinoplanes ianthinogenes</name>
    <dbReference type="NCBI Taxonomy" id="122358"/>
    <lineage>
        <taxon>Bacteria</taxon>
        <taxon>Bacillati</taxon>
        <taxon>Actinomycetota</taxon>
        <taxon>Actinomycetes</taxon>
        <taxon>Micromonosporales</taxon>
        <taxon>Micromonosporaceae</taxon>
        <taxon>Actinoplanes</taxon>
    </lineage>
</organism>
<reference evidence="1 2" key="1">
    <citation type="submission" date="2020-08" db="EMBL/GenBank/DDBJ databases">
        <title>Whole genome shotgun sequence of Actinoplanes ianthinogenes NBRC 13996.</title>
        <authorList>
            <person name="Komaki H."/>
            <person name="Tamura T."/>
        </authorList>
    </citation>
    <scope>NUCLEOTIDE SEQUENCE [LARGE SCALE GENOMIC DNA]</scope>
    <source>
        <strain evidence="1 2">NBRC 13996</strain>
    </source>
</reference>
<protein>
    <submittedName>
        <fullName evidence="1">Uncharacterized protein</fullName>
    </submittedName>
</protein>
<gene>
    <name evidence="1" type="ORF">Aiant_84150</name>
</gene>